<gene>
    <name evidence="2" type="ORF">BN46_0848</name>
    <name evidence="3" type="ORF">HMPREF9719_00642</name>
</gene>
<evidence type="ECO:0000313" key="4">
    <source>
        <dbReference type="Proteomes" id="UP000006078"/>
    </source>
</evidence>
<dbReference type="EMBL" id="CAJZ01000116">
    <property type="protein sequence ID" value="CCI83579.1"/>
    <property type="molecule type" value="Genomic_DNA"/>
</dbReference>
<feature type="transmembrane region" description="Helical" evidence="1">
    <location>
        <begin position="77"/>
        <end position="99"/>
    </location>
</feature>
<proteinExistence type="predicted"/>
<dbReference type="Proteomes" id="UP000011016">
    <property type="component" value="Unassembled WGS sequence"/>
</dbReference>
<protein>
    <submittedName>
        <fullName evidence="2">Putative membrane protein</fullName>
    </submittedName>
</protein>
<dbReference type="RefSeq" id="WP_004600532.1">
    <property type="nucleotide sequence ID" value="NZ_HF541866.1"/>
</dbReference>
<name>I7LC22_9CORY</name>
<sequence length="105" mass="10604">MTTTEPAPGARNLDWWPAAWVALGTGLIWIVVVLYRALGRGIGGEVSYSLVAGAGLGIAAALGWVQTRPKPRSGTVAAIAVVAAIALSALLTVAVYYLGASLAGS</sequence>
<reference evidence="2 5" key="1">
    <citation type="journal article" date="2012" name="J. Bacteriol.">
        <title>Draft Genome Sequence of Turicella otitidis ATCC 51513, Isolated from Middle Ear Fluid from a Child with Otitis Media.</title>
        <authorList>
            <person name="Brinkrolf K."/>
            <person name="Schneider J."/>
            <person name="Knecht M."/>
            <person name="Ruckert C."/>
            <person name="Tauch A."/>
        </authorList>
    </citation>
    <scope>NUCLEOTIDE SEQUENCE [LARGE SCALE GENOMIC DNA]</scope>
    <source>
        <strain evidence="2 5">ATCC 51513</strain>
    </source>
</reference>
<keyword evidence="4" id="KW-1185">Reference proteome</keyword>
<keyword evidence="1" id="KW-1133">Transmembrane helix</keyword>
<keyword evidence="1" id="KW-0812">Transmembrane</keyword>
<accession>I7LC22</accession>
<feature type="transmembrane region" description="Helical" evidence="1">
    <location>
        <begin position="15"/>
        <end position="35"/>
    </location>
</feature>
<reference evidence="3 4" key="2">
    <citation type="submission" date="2012-08" db="EMBL/GenBank/DDBJ databases">
        <title>The Genome Sequence of Turicella otitidis ATCC 51513.</title>
        <authorList>
            <consortium name="The Broad Institute Genome Sequencing Platform"/>
            <person name="Earl A."/>
            <person name="Ward D."/>
            <person name="Feldgarden M."/>
            <person name="Gevers D."/>
            <person name="Huys G."/>
            <person name="Walker B."/>
            <person name="Young S.K."/>
            <person name="Zeng Q."/>
            <person name="Gargeya S."/>
            <person name="Fitzgerald M."/>
            <person name="Haas B."/>
            <person name="Abouelleil A."/>
            <person name="Alvarado L."/>
            <person name="Arachchi H.M."/>
            <person name="Berlin A.M."/>
            <person name="Chapman S.B."/>
            <person name="Goldberg J."/>
            <person name="Griggs A."/>
            <person name="Gujja S."/>
            <person name="Hansen M."/>
            <person name="Howarth C."/>
            <person name="Imamovic A."/>
            <person name="Larimer J."/>
            <person name="McCowen C."/>
            <person name="Montmayeur A."/>
            <person name="Murphy C."/>
            <person name="Neiman D."/>
            <person name="Pearson M."/>
            <person name="Priest M."/>
            <person name="Roberts A."/>
            <person name="Saif S."/>
            <person name="Shea T."/>
            <person name="Sisk P."/>
            <person name="Sykes S."/>
            <person name="Wortman J."/>
            <person name="Nusbaum C."/>
            <person name="Birren B."/>
        </authorList>
    </citation>
    <scope>NUCLEOTIDE SEQUENCE [LARGE SCALE GENOMIC DNA]</scope>
    <source>
        <strain evidence="3 4">ATCC 51513</strain>
    </source>
</reference>
<evidence type="ECO:0000313" key="5">
    <source>
        <dbReference type="Proteomes" id="UP000011016"/>
    </source>
</evidence>
<dbReference type="HOGENOM" id="CLU_2235405_0_0_11"/>
<organism evidence="2 5">
    <name type="scientific">Corynebacterium otitidis ATCC 51513</name>
    <dbReference type="NCBI Taxonomy" id="883169"/>
    <lineage>
        <taxon>Bacteria</taxon>
        <taxon>Bacillati</taxon>
        <taxon>Actinomycetota</taxon>
        <taxon>Actinomycetes</taxon>
        <taxon>Mycobacteriales</taxon>
        <taxon>Corynebacteriaceae</taxon>
        <taxon>Corynebacterium</taxon>
    </lineage>
</organism>
<evidence type="ECO:0000256" key="1">
    <source>
        <dbReference type="SAM" id="Phobius"/>
    </source>
</evidence>
<dbReference type="EMBL" id="AHAE01000032">
    <property type="protein sequence ID" value="EJZ82417.1"/>
    <property type="molecule type" value="Genomic_DNA"/>
</dbReference>
<feature type="transmembrane region" description="Helical" evidence="1">
    <location>
        <begin position="47"/>
        <end position="65"/>
    </location>
</feature>
<dbReference type="AlphaFoldDB" id="I7LC22"/>
<evidence type="ECO:0000313" key="2">
    <source>
        <dbReference type="EMBL" id="CCI83579.1"/>
    </source>
</evidence>
<evidence type="ECO:0000313" key="3">
    <source>
        <dbReference type="EMBL" id="EJZ82417.1"/>
    </source>
</evidence>
<dbReference type="STRING" id="29321.AAV33_00380"/>
<keyword evidence="1" id="KW-0472">Membrane</keyword>
<comment type="caution">
    <text evidence="2">The sequence shown here is derived from an EMBL/GenBank/DDBJ whole genome shotgun (WGS) entry which is preliminary data.</text>
</comment>
<dbReference type="Proteomes" id="UP000006078">
    <property type="component" value="Unassembled WGS sequence"/>
</dbReference>